<keyword evidence="2" id="KW-1185">Reference proteome</keyword>
<dbReference type="Proteomes" id="UP001499984">
    <property type="component" value="Unassembled WGS sequence"/>
</dbReference>
<gene>
    <name evidence="1" type="ORF">GCM10022233_77780</name>
</gene>
<proteinExistence type="predicted"/>
<accession>A0ABP7W9P7</accession>
<evidence type="ECO:0000313" key="1">
    <source>
        <dbReference type="EMBL" id="GAA4084287.1"/>
    </source>
</evidence>
<dbReference type="EMBL" id="BAAAZY010000028">
    <property type="protein sequence ID" value="GAA4084287.1"/>
    <property type="molecule type" value="Genomic_DNA"/>
</dbReference>
<reference evidence="2" key="1">
    <citation type="journal article" date="2019" name="Int. J. Syst. Evol. Microbiol.">
        <title>The Global Catalogue of Microorganisms (GCM) 10K type strain sequencing project: providing services to taxonomists for standard genome sequencing and annotation.</title>
        <authorList>
            <consortium name="The Broad Institute Genomics Platform"/>
            <consortium name="The Broad Institute Genome Sequencing Center for Infectious Disease"/>
            <person name="Wu L."/>
            <person name="Ma J."/>
        </authorList>
    </citation>
    <scope>NUCLEOTIDE SEQUENCE [LARGE SCALE GENOMIC DNA]</scope>
    <source>
        <strain evidence="2">JCM 16925</strain>
    </source>
</reference>
<evidence type="ECO:0000313" key="2">
    <source>
        <dbReference type="Proteomes" id="UP001499984"/>
    </source>
</evidence>
<organism evidence="1 2">
    <name type="scientific">Streptomyces shaanxiensis</name>
    <dbReference type="NCBI Taxonomy" id="653357"/>
    <lineage>
        <taxon>Bacteria</taxon>
        <taxon>Bacillati</taxon>
        <taxon>Actinomycetota</taxon>
        <taxon>Actinomycetes</taxon>
        <taxon>Kitasatosporales</taxon>
        <taxon>Streptomycetaceae</taxon>
        <taxon>Streptomyces</taxon>
    </lineage>
</organism>
<dbReference type="RefSeq" id="WP_345020458.1">
    <property type="nucleotide sequence ID" value="NZ_BAAAZY010000028.1"/>
</dbReference>
<sequence length="154" mass="16631">MPERSRPCSAVNGVGVAGFRRRRLRTVRARSPHRHLVCGAAALLVLGAAVLRETVVIRQLRQRGTHTQGIVVDNVRTTDSGGPMWVPVIAFTDRRRYAGAGWGWRRGGKWMWCICRTTADDPGAHVAAHGGAGSVPVPRLHRFLGVAVSIALAG</sequence>
<protein>
    <submittedName>
        <fullName evidence="1">Uncharacterized protein</fullName>
    </submittedName>
</protein>
<comment type="caution">
    <text evidence="1">The sequence shown here is derived from an EMBL/GenBank/DDBJ whole genome shotgun (WGS) entry which is preliminary data.</text>
</comment>
<name>A0ABP7W9P7_9ACTN</name>